<feature type="transmembrane region" description="Helical" evidence="7">
    <location>
        <begin position="269"/>
        <end position="289"/>
    </location>
</feature>
<dbReference type="AlphaFoldDB" id="A0A2U1B7J5"/>
<evidence type="ECO:0000256" key="5">
    <source>
        <dbReference type="ARBA" id="ARBA00022989"/>
    </source>
</evidence>
<evidence type="ECO:0000256" key="4">
    <source>
        <dbReference type="ARBA" id="ARBA00022748"/>
    </source>
</evidence>
<name>A0A2U1B7J5_9BACT</name>
<proteinExistence type="predicted"/>
<dbReference type="GO" id="GO:0017004">
    <property type="term" value="P:cytochrome complex assembly"/>
    <property type="evidence" value="ECO:0007669"/>
    <property type="project" value="UniProtKB-KW"/>
</dbReference>
<feature type="transmembrane region" description="Helical" evidence="7">
    <location>
        <begin position="310"/>
        <end position="338"/>
    </location>
</feature>
<comment type="subcellular location">
    <subcellularLocation>
        <location evidence="1">Cell membrane</location>
        <topology evidence="1">Multi-pass membrane protein</topology>
    </subcellularLocation>
</comment>
<evidence type="ECO:0000256" key="8">
    <source>
        <dbReference type="SAM" id="SignalP"/>
    </source>
</evidence>
<dbReference type="InterPro" id="IPR003834">
    <property type="entry name" value="Cyt_c_assmbl_TM_dom"/>
</dbReference>
<dbReference type="Gene3D" id="2.60.40.1250">
    <property type="entry name" value="Thiol:disulfide interchange protein DsbD, N-terminal domain"/>
    <property type="match status" value="1"/>
</dbReference>
<dbReference type="SUPFAM" id="SSF74863">
    <property type="entry name" value="Thiol:disulfide interchange protein DsbD, N-terminal domain (DsbD-alpha)"/>
    <property type="match status" value="1"/>
</dbReference>
<evidence type="ECO:0000256" key="6">
    <source>
        <dbReference type="ARBA" id="ARBA00023136"/>
    </source>
</evidence>
<evidence type="ECO:0000256" key="2">
    <source>
        <dbReference type="ARBA" id="ARBA00022475"/>
    </source>
</evidence>
<dbReference type="InterPro" id="IPR036249">
    <property type="entry name" value="Thioredoxin-like_sf"/>
</dbReference>
<evidence type="ECO:0000313" key="10">
    <source>
        <dbReference type="EMBL" id="PVY44572.1"/>
    </source>
</evidence>
<dbReference type="PANTHER" id="PTHR32234">
    <property type="entry name" value="THIOL:DISULFIDE INTERCHANGE PROTEIN DSBD"/>
    <property type="match status" value="1"/>
</dbReference>
<feature type="transmembrane region" description="Helical" evidence="7">
    <location>
        <begin position="386"/>
        <end position="407"/>
    </location>
</feature>
<accession>A0A2U1B7J5</accession>
<keyword evidence="4" id="KW-0201">Cytochrome c-type biogenesis</keyword>
<feature type="chain" id="PRO_5015618462" evidence="8">
    <location>
        <begin position="21"/>
        <end position="502"/>
    </location>
</feature>
<dbReference type="InterPro" id="IPR013766">
    <property type="entry name" value="Thioredoxin_domain"/>
</dbReference>
<reference evidence="10 11" key="1">
    <citation type="submission" date="2018-04" db="EMBL/GenBank/DDBJ databases">
        <title>Genomic Encyclopedia of Type Strains, Phase IV (KMG-IV): sequencing the most valuable type-strain genomes for metagenomic binning, comparative biology and taxonomic classification.</title>
        <authorList>
            <person name="Goeker M."/>
        </authorList>
    </citation>
    <scope>NUCLEOTIDE SEQUENCE [LARGE SCALE GENOMIC DNA]</scope>
    <source>
        <strain evidence="10 11">DSM 14823</strain>
    </source>
</reference>
<dbReference type="PANTHER" id="PTHR32234:SF0">
    <property type="entry name" value="THIOL:DISULFIDE INTERCHANGE PROTEIN DSBD"/>
    <property type="match status" value="1"/>
</dbReference>
<dbReference type="GeneID" id="78294524"/>
<evidence type="ECO:0000256" key="1">
    <source>
        <dbReference type="ARBA" id="ARBA00004651"/>
    </source>
</evidence>
<dbReference type="RefSeq" id="WP_116883204.1">
    <property type="nucleotide sequence ID" value="NZ_QEKH01000006.1"/>
</dbReference>
<evidence type="ECO:0000259" key="9">
    <source>
        <dbReference type="PROSITE" id="PS51352"/>
    </source>
</evidence>
<keyword evidence="8" id="KW-0732">Signal</keyword>
<feature type="signal peptide" evidence="8">
    <location>
        <begin position="1"/>
        <end position="20"/>
    </location>
</feature>
<dbReference type="GO" id="GO:0045454">
    <property type="term" value="P:cell redox homeostasis"/>
    <property type="evidence" value="ECO:0007669"/>
    <property type="project" value="TreeGrafter"/>
</dbReference>
<organism evidence="10 11">
    <name type="scientific">Victivallis vadensis</name>
    <dbReference type="NCBI Taxonomy" id="172901"/>
    <lineage>
        <taxon>Bacteria</taxon>
        <taxon>Pseudomonadati</taxon>
        <taxon>Lentisphaerota</taxon>
        <taxon>Lentisphaeria</taxon>
        <taxon>Victivallales</taxon>
        <taxon>Victivallaceae</taxon>
        <taxon>Victivallis</taxon>
    </lineage>
</organism>
<feature type="domain" description="Thioredoxin" evidence="9">
    <location>
        <begin position="406"/>
        <end position="502"/>
    </location>
</feature>
<sequence length="502" mass="52866">MPNKMIAVIAFFLMTVAAFCAPPFEWEAKSAGNSLTVTARVAPGNYFYANSLILVVTGADGSAAAMTSSPEAVPHHDEFLGDVGIYPAGTHVWKFTGMPPFKATVNYQGCREKTAESPAMCFLPKKLDLTPAASPLAELEEKAAAAEVGKEEFKLDRKVIGLQNVPQFKAFLTGTDVGEAENSGFGADAGWLWIVLLTVLGGLGLNLTPCVLPMIPVNLAIIGADGADKMTGFRRGLAYGIGMAAAYGILGVAVILTGARFGELNASSWFNFAIAAVFVVLALAMFGLFNLDLSGKVNVKPSRIKGGKTVVALVMGAVAALLAGACVAPVVIAVLVLAAERFQGGNVLALGLPFLLGVGMALPWPLAGAGLGVLPKPGQFMVTVKYVFGGIILLAALYYGYTGYTLLPGEYSPEAEIARLKAGLATAREQNKPVLVDLWASWCKNCKSMEKNVLSDPEIKREMEKFVVVKFQAEDPGASGIDGIMKKWDIPGLPAFVILSPQ</sequence>
<dbReference type="EMBL" id="QEKH01000006">
    <property type="protein sequence ID" value="PVY44572.1"/>
    <property type="molecule type" value="Genomic_DNA"/>
</dbReference>
<keyword evidence="5 7" id="KW-1133">Transmembrane helix</keyword>
<dbReference type="InterPro" id="IPR036929">
    <property type="entry name" value="DsbDN_sf"/>
</dbReference>
<dbReference type="Gene3D" id="3.40.30.10">
    <property type="entry name" value="Glutaredoxin"/>
    <property type="match status" value="1"/>
</dbReference>
<keyword evidence="3 7" id="KW-0812">Transmembrane</keyword>
<keyword evidence="6 7" id="KW-0472">Membrane</keyword>
<protein>
    <submittedName>
        <fullName evidence="10">Disulfide bond corrector protein DsbC</fullName>
    </submittedName>
</protein>
<feature type="transmembrane region" description="Helical" evidence="7">
    <location>
        <begin position="191"/>
        <end position="215"/>
    </location>
</feature>
<dbReference type="Proteomes" id="UP000245959">
    <property type="component" value="Unassembled WGS sequence"/>
</dbReference>
<dbReference type="Pfam" id="PF11412">
    <property type="entry name" value="DsbD_N"/>
    <property type="match status" value="1"/>
</dbReference>
<dbReference type="Pfam" id="PF13899">
    <property type="entry name" value="Thioredoxin_7"/>
    <property type="match status" value="1"/>
</dbReference>
<dbReference type="Pfam" id="PF02683">
    <property type="entry name" value="DsbD_TM"/>
    <property type="match status" value="1"/>
</dbReference>
<gene>
    <name evidence="10" type="ORF">C8D82_10690</name>
</gene>
<feature type="transmembrane region" description="Helical" evidence="7">
    <location>
        <begin position="350"/>
        <end position="374"/>
    </location>
</feature>
<feature type="transmembrane region" description="Helical" evidence="7">
    <location>
        <begin position="236"/>
        <end position="257"/>
    </location>
</feature>
<keyword evidence="2" id="KW-1003">Cell membrane</keyword>
<evidence type="ECO:0000313" key="11">
    <source>
        <dbReference type="Proteomes" id="UP000245959"/>
    </source>
</evidence>
<dbReference type="InterPro" id="IPR028250">
    <property type="entry name" value="DsbDN"/>
</dbReference>
<keyword evidence="11" id="KW-1185">Reference proteome</keyword>
<dbReference type="GO" id="GO:0015035">
    <property type="term" value="F:protein-disulfide reductase activity"/>
    <property type="evidence" value="ECO:0007669"/>
    <property type="project" value="TreeGrafter"/>
</dbReference>
<dbReference type="SUPFAM" id="SSF52833">
    <property type="entry name" value="Thioredoxin-like"/>
    <property type="match status" value="1"/>
</dbReference>
<dbReference type="PROSITE" id="PS51352">
    <property type="entry name" value="THIOREDOXIN_2"/>
    <property type="match status" value="1"/>
</dbReference>
<evidence type="ECO:0000256" key="7">
    <source>
        <dbReference type="SAM" id="Phobius"/>
    </source>
</evidence>
<dbReference type="GO" id="GO:0005886">
    <property type="term" value="C:plasma membrane"/>
    <property type="evidence" value="ECO:0007669"/>
    <property type="project" value="UniProtKB-SubCell"/>
</dbReference>
<evidence type="ECO:0000256" key="3">
    <source>
        <dbReference type="ARBA" id="ARBA00022692"/>
    </source>
</evidence>
<comment type="caution">
    <text evidence="10">The sequence shown here is derived from an EMBL/GenBank/DDBJ whole genome shotgun (WGS) entry which is preliminary data.</text>
</comment>